<keyword evidence="3" id="KW-0547">Nucleotide-binding</keyword>
<evidence type="ECO:0000256" key="4">
    <source>
        <dbReference type="ARBA" id="ARBA00022840"/>
    </source>
</evidence>
<dbReference type="Proteomes" id="UP001165060">
    <property type="component" value="Unassembled WGS sequence"/>
</dbReference>
<feature type="compositionally biased region" description="Low complexity" evidence="10">
    <location>
        <begin position="434"/>
        <end position="446"/>
    </location>
</feature>
<keyword evidence="4" id="KW-0067">ATP-binding</keyword>
<feature type="compositionally biased region" description="Basic and acidic residues" evidence="10">
    <location>
        <begin position="975"/>
        <end position="989"/>
    </location>
</feature>
<feature type="coiled-coil region" evidence="9">
    <location>
        <begin position="832"/>
        <end position="912"/>
    </location>
</feature>
<name>A0ABQ6MZ09_9STRA</name>
<dbReference type="SUPFAM" id="SSF52540">
    <property type="entry name" value="P-loop containing nucleoside triphosphate hydrolases"/>
    <property type="match status" value="1"/>
</dbReference>
<evidence type="ECO:0000256" key="1">
    <source>
        <dbReference type="ARBA" id="ARBA00004123"/>
    </source>
</evidence>
<evidence type="ECO:0000256" key="6">
    <source>
        <dbReference type="ARBA" id="ARBA00023067"/>
    </source>
</evidence>
<feature type="coiled-coil region" evidence="9">
    <location>
        <begin position="681"/>
        <end position="729"/>
    </location>
</feature>
<keyword evidence="7 8" id="KW-0539">Nucleus</keyword>
<gene>
    <name evidence="12" type="ORF">TeGR_g12914</name>
</gene>
<evidence type="ECO:0000313" key="13">
    <source>
        <dbReference type="Proteomes" id="UP001165060"/>
    </source>
</evidence>
<evidence type="ECO:0000256" key="3">
    <source>
        <dbReference type="ARBA" id="ARBA00022741"/>
    </source>
</evidence>
<dbReference type="PANTHER" id="PTHR18937:SF172">
    <property type="entry name" value="STRUCTURAL MAINTENANCE OF CHROMOSOMES PROTEIN"/>
    <property type="match status" value="1"/>
</dbReference>
<dbReference type="InterPro" id="IPR003395">
    <property type="entry name" value="RecF/RecN/SMC_N"/>
</dbReference>
<dbReference type="Pfam" id="PF02463">
    <property type="entry name" value="SMC_N"/>
    <property type="match status" value="1"/>
</dbReference>
<organism evidence="12 13">
    <name type="scientific">Tetraparma gracilis</name>
    <dbReference type="NCBI Taxonomy" id="2962635"/>
    <lineage>
        <taxon>Eukaryota</taxon>
        <taxon>Sar</taxon>
        <taxon>Stramenopiles</taxon>
        <taxon>Ochrophyta</taxon>
        <taxon>Bolidophyceae</taxon>
        <taxon>Parmales</taxon>
        <taxon>Triparmaceae</taxon>
        <taxon>Tetraparma</taxon>
    </lineage>
</organism>
<keyword evidence="5 9" id="KW-0175">Coiled coil</keyword>
<sequence length="1271" mass="141215">MLFVFGKKAKKLRLNKLSELIHSSDKFTGDNALKECSVEVHFHDIVDTGSGDEDYEVVPGSQMVVTRKCRKVMKLNNKTHEEEEADESWYEMDHKKVQKSKVADYLDSKGIDLENNRFLILQGEVEMISMMPPKGKEGADDGLLEYLEDIIGSNKYVEDADKAMKEVEALTEQRQEKLNRVKAVEKEKETLEGGKLEAEQFMAKEREIRKKQNVLYQMNMLEVATEKSETKERYDSYVSRLEDQKTELEESEARLAEIEQGHSAQMNEFDGLANDLKAAKEEFASYERRDIKLREDIKHVKATQKKLEAKVKAEAKKKTEMVAAGEAAEKSIAPLEKAVKSAEAGKVAEEKKLAVIEEESKGVTLKLRKDLEDKNAELAPVLEERSVYQAALDTASTEANLLEDTTKRSLQQLEKSEKELANLDSHQADKTAALEEATEELSSSKARLSEAKQEEADLAKKEQSLQKKHAEYTARSEEAKAALQSGGHRSDAVKGILKAAKKGGELASAGIKGRLGDLASISEEYDVAISTACGALDNIVVESTAGAQMCLKFLRKHGLGRANFTPLDKMKKGAHLQPVATPEDAPRLFDVISVSETIAPALFLYLTNTLVAPDMDTATRWAYNFGRRWRVVTMDGQLIETSGTMAGGGKSVRRGGMKLASGNSNNGTVAMVEDNNDADDAAELERLAQQAMQEYKSCRETRRALAEEIRGLEKKIKSLTVKIPKLEMEVSGCDTTRETLTKSIPELRAASTMSAADASKLKGLKDKVGKCKSDMASCAMLASKLEAEVAKLQKDIVNAGGEKLKKQVAKVDAATTKLNDANTALNTARVAVTSSEKSAVKADEEREAAEKQLEEEAAKLVETGESLKTLEAEALIVMQTYEAAQETVVAKNKELEGVHKELEELKDATSKLKLIEVDLLGKVADYEKALKEHNGRTKFWKDEIAKLRTAEDEDDIYDLSDDEESDQEQEEEEGEKEKEEGGEEEKVVEGEAADAMEVDGVEAKQEEGEKKAKKEKPDSLPTLPAEALEQFDRRELKGEIEGLEKERDTLAKNTNMGAIAEYRKKEADYLAKVTELDRVTDERNEARKTWDELRRLRLEKFMEGFGVITLKLKEMYQMITLGGDAELELVDSLDPFSEGIVFSVRPPKKSWKNIANLSGGEKTLSSLALVFALHHYKPTPLYVMDEIDAALDFKNVSIVANYIKERTKNAQFIIISLRNNMFELADRLVGIYKTENSTKSVTIDPKQFGKGRSVELPAAGTTVALGDRTNK</sequence>
<feature type="compositionally biased region" description="Acidic residues" evidence="10">
    <location>
        <begin position="951"/>
        <end position="974"/>
    </location>
</feature>
<feature type="compositionally biased region" description="Basic and acidic residues" evidence="10">
    <location>
        <begin position="447"/>
        <end position="480"/>
    </location>
</feature>
<dbReference type="PANTHER" id="PTHR18937">
    <property type="entry name" value="STRUCTURAL MAINTENANCE OF CHROMOSOMES SMC FAMILY MEMBER"/>
    <property type="match status" value="1"/>
</dbReference>
<evidence type="ECO:0000256" key="5">
    <source>
        <dbReference type="ARBA" id="ARBA00023054"/>
    </source>
</evidence>
<dbReference type="Gene3D" id="3.40.50.300">
    <property type="entry name" value="P-loop containing nucleotide triphosphate hydrolases"/>
    <property type="match status" value="2"/>
</dbReference>
<evidence type="ECO:0000256" key="8">
    <source>
        <dbReference type="PIRNR" id="PIRNR005719"/>
    </source>
</evidence>
<dbReference type="SUPFAM" id="SSF75553">
    <property type="entry name" value="Smc hinge domain"/>
    <property type="match status" value="1"/>
</dbReference>
<dbReference type="Gene3D" id="1.20.1060.20">
    <property type="match status" value="1"/>
</dbReference>
<dbReference type="InterPro" id="IPR027417">
    <property type="entry name" value="P-loop_NTPase"/>
</dbReference>
<dbReference type="Pfam" id="PF06470">
    <property type="entry name" value="SMC_hinge"/>
    <property type="match status" value="1"/>
</dbReference>
<evidence type="ECO:0000259" key="11">
    <source>
        <dbReference type="SMART" id="SM00968"/>
    </source>
</evidence>
<proteinExistence type="inferred from homology"/>
<keyword evidence="13" id="KW-1185">Reference proteome</keyword>
<keyword evidence="6" id="KW-0226">DNA condensation</keyword>
<dbReference type="PIRSF" id="PIRSF005719">
    <property type="entry name" value="SMC"/>
    <property type="match status" value="1"/>
</dbReference>
<feature type="region of interest" description="Disordered" evidence="10">
    <location>
        <begin position="433"/>
        <end position="487"/>
    </location>
</feature>
<dbReference type="InterPro" id="IPR024704">
    <property type="entry name" value="SMC"/>
</dbReference>
<feature type="coiled-coil region" evidence="9">
    <location>
        <begin position="231"/>
        <end position="296"/>
    </location>
</feature>
<feature type="domain" description="SMC hinge" evidence="11">
    <location>
        <begin position="509"/>
        <end position="622"/>
    </location>
</feature>
<evidence type="ECO:0000256" key="9">
    <source>
        <dbReference type="SAM" id="Coils"/>
    </source>
</evidence>
<feature type="compositionally biased region" description="Acidic residues" evidence="10">
    <location>
        <begin position="991"/>
        <end position="1000"/>
    </location>
</feature>
<evidence type="ECO:0000256" key="7">
    <source>
        <dbReference type="ARBA" id="ARBA00023242"/>
    </source>
</evidence>
<dbReference type="InterPro" id="IPR036277">
    <property type="entry name" value="SMC_hinge_sf"/>
</dbReference>
<feature type="coiled-coil region" evidence="9">
    <location>
        <begin position="1033"/>
        <end position="1096"/>
    </location>
</feature>
<reference evidence="12 13" key="1">
    <citation type="journal article" date="2023" name="Commun. Biol.">
        <title>Genome analysis of Parmales, the sister group of diatoms, reveals the evolutionary specialization of diatoms from phago-mixotrophs to photoautotrophs.</title>
        <authorList>
            <person name="Ban H."/>
            <person name="Sato S."/>
            <person name="Yoshikawa S."/>
            <person name="Yamada K."/>
            <person name="Nakamura Y."/>
            <person name="Ichinomiya M."/>
            <person name="Sato N."/>
            <person name="Blanc-Mathieu R."/>
            <person name="Endo H."/>
            <person name="Kuwata A."/>
            <person name="Ogata H."/>
        </authorList>
    </citation>
    <scope>NUCLEOTIDE SEQUENCE [LARGE SCALE GENOMIC DNA]</scope>
</reference>
<feature type="coiled-coil region" evidence="9">
    <location>
        <begin position="153"/>
        <end position="187"/>
    </location>
</feature>
<dbReference type="SMART" id="SM00968">
    <property type="entry name" value="SMC_hinge"/>
    <property type="match status" value="1"/>
</dbReference>
<evidence type="ECO:0000256" key="10">
    <source>
        <dbReference type="SAM" id="MobiDB-lite"/>
    </source>
</evidence>
<comment type="subcellular location">
    <subcellularLocation>
        <location evidence="1 8">Nucleus</location>
    </subcellularLocation>
</comment>
<comment type="caution">
    <text evidence="12">The sequence shown here is derived from an EMBL/GenBank/DDBJ whole genome shotgun (WGS) entry which is preliminary data.</text>
</comment>
<feature type="compositionally biased region" description="Basic and acidic residues" evidence="10">
    <location>
        <begin position="1001"/>
        <end position="1018"/>
    </location>
</feature>
<dbReference type="InterPro" id="IPR010935">
    <property type="entry name" value="SMC_hinge"/>
</dbReference>
<evidence type="ECO:0000313" key="12">
    <source>
        <dbReference type="EMBL" id="GMI36459.1"/>
    </source>
</evidence>
<evidence type="ECO:0000256" key="2">
    <source>
        <dbReference type="ARBA" id="ARBA00006005"/>
    </source>
</evidence>
<protein>
    <recommendedName>
        <fullName evidence="8">Structural maintenance of chromosomes protein</fullName>
    </recommendedName>
</protein>
<dbReference type="Gene3D" id="3.30.70.1620">
    <property type="match status" value="1"/>
</dbReference>
<accession>A0ABQ6MZ09</accession>
<feature type="region of interest" description="Disordered" evidence="10">
    <location>
        <begin position="951"/>
        <end position="1026"/>
    </location>
</feature>
<comment type="similarity">
    <text evidence="2">Belongs to the SMC family. SMC4 subfamily.</text>
</comment>
<dbReference type="EMBL" id="BRYB01003427">
    <property type="protein sequence ID" value="GMI36459.1"/>
    <property type="molecule type" value="Genomic_DNA"/>
</dbReference>